<dbReference type="Proteomes" id="UP000741013">
    <property type="component" value="Unassembled WGS sequence"/>
</dbReference>
<evidence type="ECO:0000313" key="3">
    <source>
        <dbReference type="Proteomes" id="UP000741013"/>
    </source>
</evidence>
<comment type="caution">
    <text evidence="2">The sequence shown here is derived from an EMBL/GenBank/DDBJ whole genome shotgun (WGS) entry which is preliminary data.</text>
</comment>
<protein>
    <recommendedName>
        <fullName evidence="4">Transcriptional regulator, AbiEi antitoxin, Type IV TA system</fullName>
    </recommendedName>
</protein>
<sequence length="308" mass="33200">MSAGGLDITTGAGVTRTYGLHVQPRLTPQLATAVHVPGSPPTLVVAPSISEPVAERLRARGIDYLDTAGNAHLAWGDVLIDVRGRRKPAVRQPKAPARGARAFGRAGLKVGFVLLSWPEMAAEPLRVLARASGVSLGTAQMAVDELATAGYLYEGADGRRLTRGGELLNRWSEAYSITLGPALALGEFSVEDLSWWRNSESELVRAGAQVGGEAAACLLDPHLRPASLTLYVEQTPLALIGRHRMVRAEGTGNVHLRQRFWQAPGVDTWTVPSTLVYADLLASGDPRQRDHGDRIRTSDDRLTRLDRT</sequence>
<proteinExistence type="predicted"/>
<dbReference type="Pfam" id="PF09952">
    <property type="entry name" value="AbiEi_2"/>
    <property type="match status" value="1"/>
</dbReference>
<feature type="region of interest" description="Disordered" evidence="1">
    <location>
        <begin position="286"/>
        <end position="308"/>
    </location>
</feature>
<name>A0ABS4Q5V5_9PSEU</name>
<dbReference type="EMBL" id="JAGGMS010000001">
    <property type="protein sequence ID" value="MBP2187064.1"/>
    <property type="molecule type" value="Genomic_DNA"/>
</dbReference>
<organism evidence="2 3">
    <name type="scientific">Amycolatopsis magusensis</name>
    <dbReference type="NCBI Taxonomy" id="882444"/>
    <lineage>
        <taxon>Bacteria</taxon>
        <taxon>Bacillati</taxon>
        <taxon>Actinomycetota</taxon>
        <taxon>Actinomycetes</taxon>
        <taxon>Pseudonocardiales</taxon>
        <taxon>Pseudonocardiaceae</taxon>
        <taxon>Amycolatopsis</taxon>
    </lineage>
</organism>
<dbReference type="RefSeq" id="WP_209670549.1">
    <property type="nucleotide sequence ID" value="NZ_JAGGMS010000001.1"/>
</dbReference>
<keyword evidence="3" id="KW-1185">Reference proteome</keyword>
<dbReference type="InterPro" id="IPR019238">
    <property type="entry name" value="AbiEi_2"/>
</dbReference>
<evidence type="ECO:0000313" key="2">
    <source>
        <dbReference type="EMBL" id="MBP2187064.1"/>
    </source>
</evidence>
<evidence type="ECO:0000256" key="1">
    <source>
        <dbReference type="SAM" id="MobiDB-lite"/>
    </source>
</evidence>
<evidence type="ECO:0008006" key="4">
    <source>
        <dbReference type="Google" id="ProtNLM"/>
    </source>
</evidence>
<accession>A0ABS4Q5V5</accession>
<gene>
    <name evidence="2" type="ORF">JOM49_008590</name>
</gene>
<reference evidence="2 3" key="1">
    <citation type="submission" date="2021-03" db="EMBL/GenBank/DDBJ databases">
        <title>Sequencing the genomes of 1000 actinobacteria strains.</title>
        <authorList>
            <person name="Klenk H.-P."/>
        </authorList>
    </citation>
    <scope>NUCLEOTIDE SEQUENCE [LARGE SCALE GENOMIC DNA]</scope>
    <source>
        <strain evidence="2 3">DSM 45510</strain>
    </source>
</reference>